<protein>
    <recommendedName>
        <fullName evidence="6">Transcription initiation factor TFIID subunit 13</fullName>
    </recommendedName>
</protein>
<feature type="compositionally biased region" description="Basic residues" evidence="7">
    <location>
        <begin position="160"/>
        <end position="173"/>
    </location>
</feature>
<feature type="compositionally biased region" description="Basic and acidic residues" evidence="7">
    <location>
        <begin position="117"/>
        <end position="129"/>
    </location>
</feature>
<dbReference type="PANTHER" id="PTHR11380">
    <property type="entry name" value="TRANSCRIPTION INITIATION FACTOR TFIID/SUPT3-RELATED"/>
    <property type="match status" value="1"/>
</dbReference>
<evidence type="ECO:0000256" key="4">
    <source>
        <dbReference type="ARBA" id="ARBA00023242"/>
    </source>
</evidence>
<dbReference type="AlphaFoldDB" id="A0A0J0XFG9"/>
<dbReference type="GeneID" id="28981114"/>
<evidence type="ECO:0000256" key="6">
    <source>
        <dbReference type="ARBA" id="ARBA00040136"/>
    </source>
</evidence>
<organism evidence="8 9">
    <name type="scientific">Cutaneotrichosporon oleaginosum</name>
    <dbReference type="NCBI Taxonomy" id="879819"/>
    <lineage>
        <taxon>Eukaryota</taxon>
        <taxon>Fungi</taxon>
        <taxon>Dikarya</taxon>
        <taxon>Basidiomycota</taxon>
        <taxon>Agaricomycotina</taxon>
        <taxon>Tremellomycetes</taxon>
        <taxon>Trichosporonales</taxon>
        <taxon>Trichosporonaceae</taxon>
        <taxon>Cutaneotrichosporon</taxon>
    </lineage>
</organism>
<dbReference type="GO" id="GO:0051123">
    <property type="term" value="P:RNA polymerase II preinitiation complex assembly"/>
    <property type="evidence" value="ECO:0007669"/>
    <property type="project" value="TreeGrafter"/>
</dbReference>
<dbReference type="InterPro" id="IPR009072">
    <property type="entry name" value="Histone-fold"/>
</dbReference>
<feature type="region of interest" description="Disordered" evidence="7">
    <location>
        <begin position="108"/>
        <end position="190"/>
    </location>
</feature>
<gene>
    <name evidence="8" type="ORF">CC85DRAFT_250548</name>
</gene>
<evidence type="ECO:0000313" key="9">
    <source>
        <dbReference type="Proteomes" id="UP000053611"/>
    </source>
</evidence>
<sequence length="190" mass="21302">MRGEIARLMYACGDVAEPDVDSVDVLEDMTVEFLADLCRPAGATRSNPNVPRRPIPLKAEVLRHRLASHSYLKKYLDRYDDMMYMSQELQQSRRVAEPSNEDLIKSVGEKFLGLDESQEKSKRREDSDKKRGRPPKPPEERKKPGPKKGWKKNLDPGAAPKKRPNAPKKKVIRHSTAGTGSAAPSPTKAS</sequence>
<dbReference type="GO" id="GO:0005669">
    <property type="term" value="C:transcription factor TFIID complex"/>
    <property type="evidence" value="ECO:0007669"/>
    <property type="project" value="TreeGrafter"/>
</dbReference>
<evidence type="ECO:0000256" key="2">
    <source>
        <dbReference type="ARBA" id="ARBA00023015"/>
    </source>
</evidence>
<dbReference type="InterPro" id="IPR003195">
    <property type="entry name" value="TFIID_TAF13"/>
</dbReference>
<comment type="subcellular location">
    <subcellularLocation>
        <location evidence="1">Nucleus</location>
    </subcellularLocation>
</comment>
<dbReference type="EMBL" id="KQ087248">
    <property type="protein sequence ID" value="KLT39796.1"/>
    <property type="molecule type" value="Genomic_DNA"/>
</dbReference>
<name>A0A0J0XFG9_9TREE</name>
<keyword evidence="9" id="KW-1185">Reference proteome</keyword>
<feature type="compositionally biased region" description="Polar residues" evidence="7">
    <location>
        <begin position="176"/>
        <end position="190"/>
    </location>
</feature>
<dbReference type="RefSeq" id="XP_018276287.1">
    <property type="nucleotide sequence ID" value="XM_018420511.1"/>
</dbReference>
<dbReference type="STRING" id="879819.A0A0J0XFG9"/>
<evidence type="ECO:0000256" key="7">
    <source>
        <dbReference type="SAM" id="MobiDB-lite"/>
    </source>
</evidence>
<dbReference type="SUPFAM" id="SSF47113">
    <property type="entry name" value="Histone-fold"/>
    <property type="match status" value="1"/>
</dbReference>
<dbReference type="Proteomes" id="UP000053611">
    <property type="component" value="Unassembled WGS sequence"/>
</dbReference>
<evidence type="ECO:0000256" key="1">
    <source>
        <dbReference type="ARBA" id="ARBA00004123"/>
    </source>
</evidence>
<keyword evidence="2" id="KW-0805">Transcription regulation</keyword>
<keyword evidence="4" id="KW-0539">Nucleus</keyword>
<dbReference type="Gene3D" id="1.10.20.10">
    <property type="entry name" value="Histone, subunit A"/>
    <property type="match status" value="1"/>
</dbReference>
<reference evidence="8 9" key="1">
    <citation type="submission" date="2015-03" db="EMBL/GenBank/DDBJ databases">
        <title>Genomics and transcriptomics of the oil-accumulating basidiomycete yeast T. oleaginosus allow insights into substrate utilization and the diverse evolutionary trajectories of mating systems in fungi.</title>
        <authorList>
            <consortium name="DOE Joint Genome Institute"/>
            <person name="Kourist R."/>
            <person name="Kracht O."/>
            <person name="Bracharz F."/>
            <person name="Lipzen A."/>
            <person name="Nolan M."/>
            <person name="Ohm R."/>
            <person name="Grigoriev I."/>
            <person name="Sun S."/>
            <person name="Heitman J."/>
            <person name="Bruck T."/>
            <person name="Nowrousian M."/>
        </authorList>
    </citation>
    <scope>NUCLEOTIDE SEQUENCE [LARGE SCALE GENOMIC DNA]</scope>
    <source>
        <strain evidence="8 9">IBC0246</strain>
    </source>
</reference>
<dbReference type="OrthoDB" id="10266074at2759"/>
<dbReference type="PANTHER" id="PTHR11380:SF5">
    <property type="entry name" value="TRANSCRIPTION INITIATION FACTOR TFIID SUBUNIT 13"/>
    <property type="match status" value="1"/>
</dbReference>
<dbReference type="GO" id="GO:0046982">
    <property type="term" value="F:protein heterodimerization activity"/>
    <property type="evidence" value="ECO:0007669"/>
    <property type="project" value="InterPro"/>
</dbReference>
<keyword evidence="3" id="KW-0804">Transcription</keyword>
<comment type="similarity">
    <text evidence="5">Belongs to the TAF13 family.</text>
</comment>
<evidence type="ECO:0000313" key="8">
    <source>
        <dbReference type="EMBL" id="KLT39796.1"/>
    </source>
</evidence>
<proteinExistence type="inferred from homology"/>
<evidence type="ECO:0000256" key="5">
    <source>
        <dbReference type="ARBA" id="ARBA00038392"/>
    </source>
</evidence>
<dbReference type="Pfam" id="PF02269">
    <property type="entry name" value="TFIID-18kDa"/>
    <property type="match status" value="1"/>
</dbReference>
<accession>A0A0J0XFG9</accession>
<evidence type="ECO:0000256" key="3">
    <source>
        <dbReference type="ARBA" id="ARBA00023163"/>
    </source>
</evidence>